<dbReference type="InterPro" id="IPR013815">
    <property type="entry name" value="ATP_grasp_subdomain_1"/>
</dbReference>
<dbReference type="PROSITE" id="PS50975">
    <property type="entry name" value="ATP_GRASP"/>
    <property type="match status" value="1"/>
</dbReference>
<keyword evidence="1" id="KW-0436">Ligase</keyword>
<dbReference type="Pfam" id="PF13535">
    <property type="entry name" value="ATP-grasp_4"/>
    <property type="match status" value="1"/>
</dbReference>
<dbReference type="Proteomes" id="UP000253934">
    <property type="component" value="Unassembled WGS sequence"/>
</dbReference>
<dbReference type="PANTHER" id="PTHR43585:SF2">
    <property type="entry name" value="ATP-GRASP ENZYME FSQD"/>
    <property type="match status" value="1"/>
</dbReference>
<keyword evidence="3 4" id="KW-0067">ATP-binding</keyword>
<evidence type="ECO:0000313" key="6">
    <source>
        <dbReference type="EMBL" id="RDB36372.1"/>
    </source>
</evidence>
<dbReference type="GO" id="GO:0005524">
    <property type="term" value="F:ATP binding"/>
    <property type="evidence" value="ECO:0007669"/>
    <property type="project" value="UniProtKB-UniRule"/>
</dbReference>
<dbReference type="Gene3D" id="3.30.470.20">
    <property type="entry name" value="ATP-grasp fold, B domain"/>
    <property type="match status" value="1"/>
</dbReference>
<dbReference type="GO" id="GO:0046872">
    <property type="term" value="F:metal ion binding"/>
    <property type="evidence" value="ECO:0007669"/>
    <property type="project" value="InterPro"/>
</dbReference>
<dbReference type="GO" id="GO:0016874">
    <property type="term" value="F:ligase activity"/>
    <property type="evidence" value="ECO:0007669"/>
    <property type="project" value="UniProtKB-KW"/>
</dbReference>
<name>A0A369KRZ5_9BACT</name>
<dbReference type="Gene3D" id="3.30.1490.20">
    <property type="entry name" value="ATP-grasp fold, A domain"/>
    <property type="match status" value="1"/>
</dbReference>
<dbReference type="InterPro" id="IPR052032">
    <property type="entry name" value="ATP-dep_AA_Ligase"/>
</dbReference>
<dbReference type="AlphaFoldDB" id="A0A369KRZ5"/>
<evidence type="ECO:0000256" key="1">
    <source>
        <dbReference type="ARBA" id="ARBA00022598"/>
    </source>
</evidence>
<keyword evidence="2 4" id="KW-0547">Nucleotide-binding</keyword>
<evidence type="ECO:0000313" key="7">
    <source>
        <dbReference type="Proteomes" id="UP000253934"/>
    </source>
</evidence>
<comment type="caution">
    <text evidence="6">The sequence shown here is derived from an EMBL/GenBank/DDBJ whole genome shotgun (WGS) entry which is preliminary data.</text>
</comment>
<proteinExistence type="predicted"/>
<dbReference type="RefSeq" id="WP_338636012.1">
    <property type="nucleotide sequence ID" value="NZ_CP146516.1"/>
</dbReference>
<dbReference type="SUPFAM" id="SSF56059">
    <property type="entry name" value="Glutathione synthetase ATP-binding domain-like"/>
    <property type="match status" value="1"/>
</dbReference>
<dbReference type="PANTHER" id="PTHR43585">
    <property type="entry name" value="FUMIPYRROLE BIOSYNTHESIS PROTEIN C"/>
    <property type="match status" value="1"/>
</dbReference>
<feature type="domain" description="ATP-grasp" evidence="5">
    <location>
        <begin position="119"/>
        <end position="322"/>
    </location>
</feature>
<protein>
    <submittedName>
        <fullName evidence="6">ATP-grasp domain-containing protein</fullName>
    </submittedName>
</protein>
<evidence type="ECO:0000259" key="5">
    <source>
        <dbReference type="PROSITE" id="PS50975"/>
    </source>
</evidence>
<dbReference type="EMBL" id="QOVW01000062">
    <property type="protein sequence ID" value="RDB36372.1"/>
    <property type="molecule type" value="Genomic_DNA"/>
</dbReference>
<dbReference type="InterPro" id="IPR011761">
    <property type="entry name" value="ATP-grasp"/>
</dbReference>
<organism evidence="6 7">
    <name type="scientific">Spirobacillus cienkowskii</name>
    <dbReference type="NCBI Taxonomy" id="495820"/>
    <lineage>
        <taxon>Bacteria</taxon>
        <taxon>Pseudomonadati</taxon>
        <taxon>Bdellovibrionota</taxon>
        <taxon>Oligoflexia</taxon>
        <taxon>Silvanigrellales</taxon>
        <taxon>Spirobacillus</taxon>
    </lineage>
</organism>
<evidence type="ECO:0000256" key="3">
    <source>
        <dbReference type="ARBA" id="ARBA00022840"/>
    </source>
</evidence>
<sequence>MNIVVLTLHNPFDFDFNNWLSNKEHNIFLFLDKHSITCSETEFYNYSQNFKKVMHFDNYINNGLIEYEILQIHNDFKVDCIMSFGEDDILRASRLRKKLNIFGAEEKFEIYFRDKVKMKEHAVNCNIATPKFSALNTPLDLINFYQEINAPIFVKPRSASGSVFTKKISNEEDLKACLSQNFAARIPFSEYYSDSMVEEYIDAEMYHIDGLIVDSELMVAWPSKYLSKNLDLTSIQNQLSVGSAMLDNNNPLTEPLLNFAKKIIKNFPFYKHSTFHIEVFVTSSHDIKLCEVAARTGGGKINLMFKAAFGCDLNKLLFNLHLAAAKNDACEIKNIKSELACLKEPKNFAGFFLINPICGTFLSGAQNCKFEFVADYRLTAKAGQKFNGREYSGDNMGYAVCVGSNEQILNNNIRQTVDWVYSNIRYE</sequence>
<evidence type="ECO:0000256" key="2">
    <source>
        <dbReference type="ARBA" id="ARBA00022741"/>
    </source>
</evidence>
<accession>A0A369KRZ5</accession>
<evidence type="ECO:0000256" key="4">
    <source>
        <dbReference type="PROSITE-ProRule" id="PRU00409"/>
    </source>
</evidence>
<reference evidence="6" key="1">
    <citation type="submission" date="2018-04" db="EMBL/GenBank/DDBJ databases">
        <title>Draft genome sequence of the Candidatus Spirobacillus cienkowskii, a pathogen of freshwater Daphnia species, reconstructed from hemolymph metagenomic reads.</title>
        <authorList>
            <person name="Bresciani L."/>
            <person name="Lemos L.N."/>
            <person name="Wale N."/>
            <person name="Lin J.Y."/>
            <person name="Fernandes G.R."/>
            <person name="Duffy M.A."/>
            <person name="Rodrigues J.M."/>
        </authorList>
    </citation>
    <scope>NUCLEOTIDE SEQUENCE [LARGE SCALE GENOMIC DNA]</scope>
    <source>
        <strain evidence="6">Binning01</strain>
    </source>
</reference>
<keyword evidence="7" id="KW-1185">Reference proteome</keyword>
<dbReference type="Gene3D" id="3.40.50.20">
    <property type="match status" value="1"/>
</dbReference>
<gene>
    <name evidence="6" type="ORF">DCC88_05670</name>
</gene>